<dbReference type="GO" id="GO:0005524">
    <property type="term" value="F:ATP binding"/>
    <property type="evidence" value="ECO:0007669"/>
    <property type="project" value="UniProtKB-UniRule"/>
</dbReference>
<sequence>MMIEGRRPPSDSQASSDGYEIVSVEDTHEEFRKFTFEANYNFPNNMVSHQKYTIFNVIPKFLFDQFKFFFNFFYLAITLTQFIPIYRIGFLVTYITPLCFVLAVSFIKEMWDEYNRWRRDRELNYQKYTLVTPVGPVQINSKDLRVGHIISVHSGERIPADLIILQTSDAIGSTFIKTTQLDGETDWKLRRSIPLTQASADLFNLYNVQFEIESPRPQIYDFSGRVRIGQQTIPISVESTAWADTSVASGSIVGVVAYTGHETKPALNGAPTSQKVGKVDLEINNYSSVLFFLLFTSSFIFTSLVGFSSNSHVLLVRFVLLFSFIIPISMKCNLDVSKMVYSFRISHDQSIKGAIMRNSALPEELGRVEYIFTDKTGTLTRNEMEFKKLQIDNVIFNQNSMLIDIEHLKAFLSLALCHSVTVTEEGFQSSSPDEIALVTQAQRVGYKLLNHDDRAIKIQMPDGNVEVFNIIAVLPFSSVWKSMSVVVQHEKYGNLLISKGSDSSIKAMCPPSEWVDEVVGNLAREGLRTLVFAYKILSQSELDDFMLHYEEASKSVTNRGQRILESFKLITHGMTLQCVTGVEDKLQENVAETLESLEAANIKIWMLTGDKLETAICVALSSRLFSRDVDYKIIQTMQDIYKMLEIDQNNVPPIVIDGTVLEQSIEQHPDLFLSFAVKSPAVVVCRCSPSQKELVVKSVKGVVSCAVGDGGNDVSMIQAASVGVGIVGKDGKQASMSADVSINSFCHLERLLLWHGTNSYKHTSRLSQFVMHRGVIMTATQAIYSLLFNIVPSPLYNDWLMMGFATVFTNFSVFSLIFDTFVDEHTVIAFPELYHKCQKGRYLSAKTFIGWTLLAIYQGFIIVFLSSSVFGIYGRDTRDLQSISFTSMIFTELCLICVEINRFNILSVCAEILSVTLYLIAMFMLTEAFDITFILTWEFLFKILLVTSIAVLPIVVIELISKKFAPTHEDQLKSNAISDSNNFFIL</sequence>
<feature type="transmembrane region" description="Helical" evidence="16">
    <location>
        <begin position="288"/>
        <end position="308"/>
    </location>
</feature>
<dbReference type="SFLD" id="SFLDG00002">
    <property type="entry name" value="C1.7:_P-type_atpase_like"/>
    <property type="match status" value="1"/>
</dbReference>
<dbReference type="STRING" id="5722.A2D757"/>
<dbReference type="PROSITE" id="PS00154">
    <property type="entry name" value="ATPASE_E1_E2"/>
    <property type="match status" value="1"/>
</dbReference>
<keyword evidence="5 15" id="KW-0479">Metal-binding</keyword>
<keyword evidence="10 16" id="KW-1133">Transmembrane helix</keyword>
<organism evidence="20 21">
    <name type="scientific">Trichomonas vaginalis (strain ATCC PRA-98 / G3)</name>
    <dbReference type="NCBI Taxonomy" id="412133"/>
    <lineage>
        <taxon>Eukaryota</taxon>
        <taxon>Metamonada</taxon>
        <taxon>Parabasalia</taxon>
        <taxon>Trichomonadida</taxon>
        <taxon>Trichomonadidae</taxon>
        <taxon>Trichomonas</taxon>
    </lineage>
</organism>
<dbReference type="GO" id="GO:0140326">
    <property type="term" value="F:ATPase-coupled intramembrane lipid transporter activity"/>
    <property type="evidence" value="ECO:0000318"/>
    <property type="project" value="GO_Central"/>
</dbReference>
<dbReference type="GO" id="GO:0000287">
    <property type="term" value="F:magnesium ion binding"/>
    <property type="evidence" value="ECO:0007669"/>
    <property type="project" value="UniProtKB-UniRule"/>
</dbReference>
<keyword evidence="11 16" id="KW-0472">Membrane</keyword>
<reference evidence="20" key="2">
    <citation type="journal article" date="2007" name="Science">
        <title>Draft genome sequence of the sexually transmitted pathogen Trichomonas vaginalis.</title>
        <authorList>
            <person name="Carlton J.M."/>
            <person name="Hirt R.P."/>
            <person name="Silva J.C."/>
            <person name="Delcher A.L."/>
            <person name="Schatz M."/>
            <person name="Zhao Q."/>
            <person name="Wortman J.R."/>
            <person name="Bidwell S.L."/>
            <person name="Alsmark U.C.M."/>
            <person name="Besteiro S."/>
            <person name="Sicheritz-Ponten T."/>
            <person name="Noel C.J."/>
            <person name="Dacks J.B."/>
            <person name="Foster P.G."/>
            <person name="Simillion C."/>
            <person name="Van de Peer Y."/>
            <person name="Miranda-Saavedra D."/>
            <person name="Barton G.J."/>
            <person name="Westrop G.D."/>
            <person name="Mueller S."/>
            <person name="Dessi D."/>
            <person name="Fiori P.L."/>
            <person name="Ren Q."/>
            <person name="Paulsen I."/>
            <person name="Zhang H."/>
            <person name="Bastida-Corcuera F.D."/>
            <person name="Simoes-Barbosa A."/>
            <person name="Brown M.T."/>
            <person name="Hayes R.D."/>
            <person name="Mukherjee M."/>
            <person name="Okumura C.Y."/>
            <person name="Schneider R."/>
            <person name="Smith A.J."/>
            <person name="Vanacova S."/>
            <person name="Villalvazo M."/>
            <person name="Haas B.J."/>
            <person name="Pertea M."/>
            <person name="Feldblyum T.V."/>
            <person name="Utterback T.R."/>
            <person name="Shu C.L."/>
            <person name="Osoegawa K."/>
            <person name="de Jong P.J."/>
            <person name="Hrdy I."/>
            <person name="Horvathova L."/>
            <person name="Zubacova Z."/>
            <person name="Dolezal P."/>
            <person name="Malik S.B."/>
            <person name="Logsdon J.M. Jr."/>
            <person name="Henze K."/>
            <person name="Gupta A."/>
            <person name="Wang C.C."/>
            <person name="Dunne R.L."/>
            <person name="Upcroft J.A."/>
            <person name="Upcroft P."/>
            <person name="White O."/>
            <person name="Salzberg S.L."/>
            <person name="Tang P."/>
            <person name="Chiu C.-H."/>
            <person name="Lee Y.-S."/>
            <person name="Embley T.M."/>
            <person name="Coombs G.H."/>
            <person name="Mottram J.C."/>
            <person name="Tachezy J."/>
            <person name="Fraser-Liggett C.M."/>
            <person name="Johnson P.J."/>
        </authorList>
    </citation>
    <scope>NUCLEOTIDE SEQUENCE [LARGE SCALE GENOMIC DNA]</scope>
    <source>
        <strain evidence="20">G3</strain>
    </source>
</reference>
<feature type="binding site" evidence="14">
    <location>
        <position position="686"/>
    </location>
    <ligand>
        <name>ATP</name>
        <dbReference type="ChEBI" id="CHEBI:30616"/>
    </ligand>
</feature>
<evidence type="ECO:0000256" key="13">
    <source>
        <dbReference type="PIRSR" id="PIRSR606539-1"/>
    </source>
</evidence>
<evidence type="ECO:0000256" key="4">
    <source>
        <dbReference type="ARBA" id="ARBA00022692"/>
    </source>
</evidence>
<feature type="binding site" evidence="14">
    <location>
        <position position="712"/>
    </location>
    <ligand>
        <name>ATP</name>
        <dbReference type="ChEBI" id="CHEBI:30616"/>
    </ligand>
</feature>
<keyword evidence="6 14" id="KW-0547">Nucleotide-binding</keyword>
<dbReference type="OMA" id="XVYFIAT"/>
<dbReference type="Pfam" id="PF00122">
    <property type="entry name" value="E1-E2_ATPase"/>
    <property type="match status" value="1"/>
</dbReference>
<dbReference type="NCBIfam" id="TIGR01652">
    <property type="entry name" value="ATPase-Plipid"/>
    <property type="match status" value="1"/>
</dbReference>
<evidence type="ECO:0000259" key="17">
    <source>
        <dbReference type="Pfam" id="PF00122"/>
    </source>
</evidence>
<dbReference type="FunFam" id="3.40.1110.10:FF:000206">
    <property type="entry name" value="Phospholipid-transporting ATPase IIB, putative"/>
    <property type="match status" value="1"/>
</dbReference>
<dbReference type="InterPro" id="IPR032631">
    <property type="entry name" value="P-type_ATPase_N"/>
</dbReference>
<dbReference type="InterPro" id="IPR023299">
    <property type="entry name" value="ATPase_P-typ_cyto_dom_N"/>
</dbReference>
<dbReference type="InterPro" id="IPR008250">
    <property type="entry name" value="ATPase_P-typ_transduc_dom_A_sf"/>
</dbReference>
<feature type="binding site" evidence="15">
    <location>
        <position position="713"/>
    </location>
    <ligand>
        <name>Mg(2+)</name>
        <dbReference type="ChEBI" id="CHEBI:18420"/>
    </ligand>
</feature>
<dbReference type="Proteomes" id="UP000001542">
    <property type="component" value="Unassembled WGS sequence"/>
</dbReference>
<dbReference type="InterPro" id="IPR001757">
    <property type="entry name" value="P_typ_ATPase"/>
</dbReference>
<dbReference type="Pfam" id="PF16212">
    <property type="entry name" value="PhoLip_ATPase_C"/>
    <property type="match status" value="1"/>
</dbReference>
<feature type="binding site" evidence="14">
    <location>
        <position position="608"/>
    </location>
    <ligand>
        <name>ATP</name>
        <dbReference type="ChEBI" id="CHEBI:30616"/>
    </ligand>
</feature>
<dbReference type="SUPFAM" id="SSF56784">
    <property type="entry name" value="HAD-like"/>
    <property type="match status" value="1"/>
</dbReference>
<evidence type="ECO:0000256" key="8">
    <source>
        <dbReference type="ARBA" id="ARBA00022842"/>
    </source>
</evidence>
<feature type="transmembrane region" description="Helical" evidence="16">
    <location>
        <begin position="68"/>
        <end position="86"/>
    </location>
</feature>
<keyword evidence="8 15" id="KW-0460">Magnesium</keyword>
<comment type="similarity">
    <text evidence="3 16">Belongs to the cation transport ATPase (P-type) (TC 3.A.3) family. Type IV subfamily.</text>
</comment>
<name>A2D757_TRIV3</name>
<dbReference type="GO" id="GO:0005768">
    <property type="term" value="C:endosome"/>
    <property type="evidence" value="ECO:0000318"/>
    <property type="project" value="GO_Central"/>
</dbReference>
<evidence type="ECO:0000256" key="16">
    <source>
        <dbReference type="RuleBase" id="RU362033"/>
    </source>
</evidence>
<feature type="binding site" evidence="14">
    <location>
        <position position="610"/>
    </location>
    <ligand>
        <name>ATP</name>
        <dbReference type="ChEBI" id="CHEBI:30616"/>
    </ligand>
</feature>
<feature type="transmembrane region" description="Helical" evidence="16">
    <location>
        <begin position="880"/>
        <end position="898"/>
    </location>
</feature>
<dbReference type="NCBIfam" id="TIGR01494">
    <property type="entry name" value="ATPase_P-type"/>
    <property type="match status" value="2"/>
</dbReference>
<dbReference type="PANTHER" id="PTHR24092:SF5">
    <property type="entry name" value="PHOSPHOLIPID-TRANSPORTING ATPASE"/>
    <property type="match status" value="1"/>
</dbReference>
<protein>
    <recommendedName>
        <fullName evidence="16">Phospholipid-transporting ATPase</fullName>
        <ecNumber evidence="16">7.6.2.1</ecNumber>
    </recommendedName>
</protein>
<dbReference type="GO" id="GO:0006897">
    <property type="term" value="P:endocytosis"/>
    <property type="evidence" value="ECO:0000318"/>
    <property type="project" value="GO_Central"/>
</dbReference>
<feature type="active site" description="4-aspartylphosphate intermediate" evidence="13">
    <location>
        <position position="374"/>
    </location>
</feature>
<feature type="transmembrane region" description="Helical" evidence="16">
    <location>
        <begin position="848"/>
        <end position="874"/>
    </location>
</feature>
<evidence type="ECO:0000256" key="2">
    <source>
        <dbReference type="ARBA" id="ARBA00004308"/>
    </source>
</evidence>
<comment type="subcellular location">
    <subcellularLocation>
        <location evidence="2">Endomembrane system</location>
    </subcellularLocation>
    <subcellularLocation>
        <location evidence="1 16">Membrane</location>
        <topology evidence="1 16">Multi-pass membrane protein</topology>
    </subcellularLocation>
</comment>
<feature type="domain" description="P-type ATPase A" evidence="17">
    <location>
        <begin position="137"/>
        <end position="263"/>
    </location>
</feature>
<dbReference type="PANTHER" id="PTHR24092">
    <property type="entry name" value="PROBABLE PHOSPHOLIPID-TRANSPORTING ATPASE"/>
    <property type="match status" value="1"/>
</dbReference>
<feature type="transmembrane region" description="Helical" evidence="16">
    <location>
        <begin position="92"/>
        <end position="111"/>
    </location>
</feature>
<dbReference type="SFLD" id="SFLDS00003">
    <property type="entry name" value="Haloacid_Dehalogenase"/>
    <property type="match status" value="1"/>
</dbReference>
<evidence type="ECO:0000256" key="10">
    <source>
        <dbReference type="ARBA" id="ARBA00022989"/>
    </source>
</evidence>
<dbReference type="EC" id="7.6.2.1" evidence="16"/>
<dbReference type="Pfam" id="PF16209">
    <property type="entry name" value="PhoLip_ATPase_N"/>
    <property type="match status" value="1"/>
</dbReference>
<dbReference type="InterPro" id="IPR044492">
    <property type="entry name" value="P_typ_ATPase_HD_dom"/>
</dbReference>
<dbReference type="InterPro" id="IPR018303">
    <property type="entry name" value="ATPase_P-typ_P_site"/>
</dbReference>
<dbReference type="SUPFAM" id="SSF81660">
    <property type="entry name" value="Metal cation-transporting ATPase, ATP-binding domain N"/>
    <property type="match status" value="1"/>
</dbReference>
<evidence type="ECO:0000256" key="1">
    <source>
        <dbReference type="ARBA" id="ARBA00004141"/>
    </source>
</evidence>
<feature type="binding site" evidence="14">
    <location>
        <position position="376"/>
    </location>
    <ligand>
        <name>ATP</name>
        <dbReference type="ChEBI" id="CHEBI:30616"/>
    </ligand>
</feature>
<gene>
    <name evidence="20" type="ORF">TVAG_119100</name>
</gene>
<feature type="transmembrane region" description="Helical" evidence="16">
    <location>
        <begin position="931"/>
        <end position="957"/>
    </location>
</feature>
<dbReference type="SFLD" id="SFLDF00027">
    <property type="entry name" value="p-type_atpase"/>
    <property type="match status" value="1"/>
</dbReference>
<dbReference type="InterPro" id="IPR032630">
    <property type="entry name" value="P_typ_ATPase_c"/>
</dbReference>
<evidence type="ECO:0000256" key="7">
    <source>
        <dbReference type="ARBA" id="ARBA00022840"/>
    </source>
</evidence>
<feature type="domain" description="P-type ATPase C-terminal" evidence="19">
    <location>
        <begin position="736"/>
        <end position="967"/>
    </location>
</feature>
<feature type="transmembrane region" description="Helical" evidence="16">
    <location>
        <begin position="905"/>
        <end position="925"/>
    </location>
</feature>
<keyword evidence="4 16" id="KW-0812">Transmembrane</keyword>
<dbReference type="Pfam" id="PF13246">
    <property type="entry name" value="Cation_ATPase"/>
    <property type="match status" value="1"/>
</dbReference>
<dbReference type="InterPro" id="IPR023298">
    <property type="entry name" value="ATPase_P-typ_TM_dom_sf"/>
</dbReference>
<dbReference type="GO" id="GO:0006890">
    <property type="term" value="P:retrograde vesicle-mediated transport, Golgi to endoplasmic reticulum"/>
    <property type="evidence" value="ECO:0000318"/>
    <property type="project" value="GO_Central"/>
</dbReference>
<accession>A2D757</accession>
<dbReference type="Gene3D" id="3.40.1110.10">
    <property type="entry name" value="Calcium-transporting ATPase, cytoplasmic domain N"/>
    <property type="match status" value="1"/>
</dbReference>
<dbReference type="PRINTS" id="PR00119">
    <property type="entry name" value="CATATPASE"/>
</dbReference>
<dbReference type="Gene3D" id="2.70.150.10">
    <property type="entry name" value="Calcium-transporting ATPase, cytoplasmic transduction domain A"/>
    <property type="match status" value="1"/>
</dbReference>
<dbReference type="OrthoDB" id="377733at2759"/>
<feature type="binding site" evidence="14">
    <location>
        <position position="528"/>
    </location>
    <ligand>
        <name>ATP</name>
        <dbReference type="ChEBI" id="CHEBI:30616"/>
    </ligand>
</feature>
<evidence type="ECO:0000256" key="12">
    <source>
        <dbReference type="ARBA" id="ARBA00034036"/>
    </source>
</evidence>
<reference evidence="20" key="1">
    <citation type="submission" date="2006-10" db="EMBL/GenBank/DDBJ databases">
        <authorList>
            <person name="Amadeo P."/>
            <person name="Zhao Q."/>
            <person name="Wortman J."/>
            <person name="Fraser-Liggett C."/>
            <person name="Carlton J."/>
        </authorList>
    </citation>
    <scope>NUCLEOTIDE SEQUENCE</scope>
    <source>
        <strain evidence="20">G3</strain>
    </source>
</reference>
<feature type="binding site" evidence="15">
    <location>
        <position position="709"/>
    </location>
    <ligand>
        <name>Mg(2+)</name>
        <dbReference type="ChEBI" id="CHEBI:18420"/>
    </ligand>
</feature>
<evidence type="ECO:0000256" key="11">
    <source>
        <dbReference type="ARBA" id="ARBA00023136"/>
    </source>
</evidence>
<feature type="binding site" evidence="14">
    <location>
        <position position="374"/>
    </location>
    <ligand>
        <name>ATP</name>
        <dbReference type="ChEBI" id="CHEBI:30616"/>
    </ligand>
</feature>
<evidence type="ECO:0000256" key="3">
    <source>
        <dbReference type="ARBA" id="ARBA00008109"/>
    </source>
</evidence>
<feature type="domain" description="P-type ATPase N-terminal" evidence="18">
    <location>
        <begin position="38"/>
        <end position="87"/>
    </location>
</feature>
<dbReference type="InterPro" id="IPR023214">
    <property type="entry name" value="HAD_sf"/>
</dbReference>
<proteinExistence type="inferred from homology"/>
<feature type="transmembrane region" description="Helical" evidence="16">
    <location>
        <begin position="314"/>
        <end position="334"/>
    </location>
</feature>
<feature type="binding site" evidence="14">
    <location>
        <position position="713"/>
    </location>
    <ligand>
        <name>ATP</name>
        <dbReference type="ChEBI" id="CHEBI:30616"/>
    </ligand>
</feature>
<evidence type="ECO:0000256" key="14">
    <source>
        <dbReference type="PIRSR" id="PIRSR606539-2"/>
    </source>
</evidence>
<dbReference type="RefSeq" id="XP_001276822.1">
    <property type="nucleotide sequence ID" value="XM_001276821.1"/>
</dbReference>
<evidence type="ECO:0000259" key="19">
    <source>
        <dbReference type="Pfam" id="PF16212"/>
    </source>
</evidence>
<dbReference type="VEuPathDB" id="TrichDB:TVAGG3_0991790"/>
<feature type="transmembrane region" description="Helical" evidence="16">
    <location>
        <begin position="799"/>
        <end position="818"/>
    </location>
</feature>
<dbReference type="VEuPathDB" id="TrichDB:TVAG_119100"/>
<feature type="binding site" evidence="14">
    <location>
        <position position="692"/>
    </location>
    <ligand>
        <name>ATP</name>
        <dbReference type="ChEBI" id="CHEBI:30616"/>
    </ligand>
</feature>
<feature type="binding site" evidence="15">
    <location>
        <position position="376"/>
    </location>
    <ligand>
        <name>Mg(2+)</name>
        <dbReference type="ChEBI" id="CHEBI:18420"/>
    </ligand>
</feature>
<comment type="cofactor">
    <cofactor evidence="15">
        <name>Mg(2+)</name>
        <dbReference type="ChEBI" id="CHEBI:18420"/>
    </cofactor>
</comment>
<dbReference type="AlphaFoldDB" id="A2D757"/>
<dbReference type="EMBL" id="DS113177">
    <property type="protein sequence ID" value="EAY23574.1"/>
    <property type="molecule type" value="Genomic_DNA"/>
</dbReference>
<feature type="transmembrane region" description="Helical" evidence="16">
    <location>
        <begin position="770"/>
        <end position="787"/>
    </location>
</feature>
<dbReference type="GO" id="GO:0005802">
    <property type="term" value="C:trans-Golgi network"/>
    <property type="evidence" value="ECO:0000318"/>
    <property type="project" value="GO_Central"/>
</dbReference>
<dbReference type="InterPro" id="IPR036412">
    <property type="entry name" value="HAD-like_sf"/>
</dbReference>
<evidence type="ECO:0000256" key="6">
    <source>
        <dbReference type="ARBA" id="ARBA00022741"/>
    </source>
</evidence>
<dbReference type="InterPro" id="IPR059000">
    <property type="entry name" value="ATPase_P-type_domA"/>
</dbReference>
<dbReference type="SUPFAM" id="SSF81653">
    <property type="entry name" value="Calcium ATPase, transduction domain A"/>
    <property type="match status" value="1"/>
</dbReference>
<dbReference type="GO" id="GO:0005886">
    <property type="term" value="C:plasma membrane"/>
    <property type="evidence" value="ECO:0000318"/>
    <property type="project" value="GO_Central"/>
</dbReference>
<feature type="binding site" evidence="15">
    <location>
        <position position="374"/>
    </location>
    <ligand>
        <name>Mg(2+)</name>
        <dbReference type="ChEBI" id="CHEBI:18420"/>
    </ligand>
</feature>
<feature type="binding site" evidence="14">
    <location>
        <position position="375"/>
    </location>
    <ligand>
        <name>ATP</name>
        <dbReference type="ChEBI" id="CHEBI:30616"/>
    </ligand>
</feature>
<feature type="binding site" evidence="14">
    <location>
        <position position="476"/>
    </location>
    <ligand>
        <name>ATP</name>
        <dbReference type="ChEBI" id="CHEBI:30616"/>
    </ligand>
</feature>
<evidence type="ECO:0000256" key="9">
    <source>
        <dbReference type="ARBA" id="ARBA00022967"/>
    </source>
</evidence>
<dbReference type="SMR" id="A2D757"/>
<keyword evidence="7 14" id="KW-0067">ATP-binding</keyword>
<comment type="catalytic activity">
    <reaction evidence="12 16">
        <text>ATP + H2O + phospholipidSide 1 = ADP + phosphate + phospholipidSide 2.</text>
        <dbReference type="EC" id="7.6.2.1"/>
    </reaction>
</comment>
<evidence type="ECO:0000256" key="5">
    <source>
        <dbReference type="ARBA" id="ARBA00022723"/>
    </source>
</evidence>
<evidence type="ECO:0000259" key="18">
    <source>
        <dbReference type="Pfam" id="PF16209"/>
    </source>
</evidence>
<dbReference type="InterPro" id="IPR006539">
    <property type="entry name" value="P-type_ATPase_IV"/>
</dbReference>
<evidence type="ECO:0000256" key="15">
    <source>
        <dbReference type="PIRSR" id="PIRSR606539-3"/>
    </source>
</evidence>
<dbReference type="SUPFAM" id="SSF81665">
    <property type="entry name" value="Calcium ATPase, transmembrane domain M"/>
    <property type="match status" value="1"/>
</dbReference>
<dbReference type="FunCoup" id="A2D757">
    <property type="interactions" value="241"/>
</dbReference>
<evidence type="ECO:0000313" key="20">
    <source>
        <dbReference type="EMBL" id="EAY23574.1"/>
    </source>
</evidence>
<dbReference type="Gene3D" id="3.40.50.1000">
    <property type="entry name" value="HAD superfamily/HAD-like"/>
    <property type="match status" value="1"/>
</dbReference>
<dbReference type="GO" id="GO:0045332">
    <property type="term" value="P:phospholipid translocation"/>
    <property type="evidence" value="ECO:0000318"/>
    <property type="project" value="GO_Central"/>
</dbReference>
<dbReference type="GO" id="GO:0016887">
    <property type="term" value="F:ATP hydrolysis activity"/>
    <property type="evidence" value="ECO:0007669"/>
    <property type="project" value="InterPro"/>
</dbReference>
<feature type="binding site" evidence="14">
    <location>
        <position position="499"/>
    </location>
    <ligand>
        <name>ATP</name>
        <dbReference type="ChEBI" id="CHEBI:30616"/>
    </ligand>
</feature>
<dbReference type="eggNOG" id="KOG0210">
    <property type="taxonomic scope" value="Eukaryota"/>
</dbReference>
<dbReference type="InParanoid" id="A2D757"/>
<keyword evidence="9 16" id="KW-1278">Translocase</keyword>
<keyword evidence="21" id="KW-1185">Reference proteome</keyword>
<feature type="binding site" evidence="14">
    <location>
        <position position="609"/>
    </location>
    <ligand>
        <name>ATP</name>
        <dbReference type="ChEBI" id="CHEBI:30616"/>
    </ligand>
</feature>
<dbReference type="KEGG" id="tva:4720812"/>
<feature type="binding site" evidence="14">
    <location>
        <position position="434"/>
    </location>
    <ligand>
        <name>ATP</name>
        <dbReference type="ChEBI" id="CHEBI:30616"/>
    </ligand>
</feature>
<evidence type="ECO:0000313" key="21">
    <source>
        <dbReference type="Proteomes" id="UP000001542"/>
    </source>
</evidence>